<dbReference type="AlphaFoldDB" id="A0AAW6FRL1"/>
<proteinExistence type="predicted"/>
<comment type="caution">
    <text evidence="1">The sequence shown here is derived from an EMBL/GenBank/DDBJ whole genome shotgun (WGS) entry which is preliminary data.</text>
</comment>
<dbReference type="Proteomes" id="UP001220658">
    <property type="component" value="Unassembled WGS sequence"/>
</dbReference>
<reference evidence="1" key="1">
    <citation type="submission" date="2023-01" db="EMBL/GenBank/DDBJ databases">
        <title>Human gut microbiome strain richness.</title>
        <authorList>
            <person name="Chen-Liaw A."/>
        </authorList>
    </citation>
    <scope>NUCLEOTIDE SEQUENCE</scope>
    <source>
        <strain evidence="1">D55st1_G4_D55t1_190419</strain>
    </source>
</reference>
<organism evidence="1 2">
    <name type="scientific">Faecalitalea cylindroides</name>
    <dbReference type="NCBI Taxonomy" id="39483"/>
    <lineage>
        <taxon>Bacteria</taxon>
        <taxon>Bacillati</taxon>
        <taxon>Bacillota</taxon>
        <taxon>Erysipelotrichia</taxon>
        <taxon>Erysipelotrichales</taxon>
        <taxon>Erysipelotrichaceae</taxon>
        <taxon>Faecalitalea</taxon>
    </lineage>
</organism>
<sequence length="235" mass="27884">MGVFVAFHDKWAIFKEKYGLNQEIQKITTYLDMRIVQDNLCLFAPGVSISFDRACFSGAIDTNKDRILELITRFEEEKEIYREACEALKGFTFDEYIVLIKRFLLGVPEEKLRLAKKNPFIIEDIIVSFASKDNDYLYQNSILDRYTELKKEHLSLFEKLIKSIQENLEQEIEPYREIYPLKTNFLAYNKRTGAYRRKSTICSIWIALMKKQIPKEEVYRFLPMYPGGKQMMKFI</sequence>
<name>A0AAW6FRL1_9FIRM</name>
<accession>A0AAW6FRL1</accession>
<gene>
    <name evidence="1" type="ORF">POG00_06490</name>
</gene>
<dbReference type="EMBL" id="JAQNCK010000015">
    <property type="protein sequence ID" value="MDC0828361.1"/>
    <property type="molecule type" value="Genomic_DNA"/>
</dbReference>
<dbReference type="RefSeq" id="WP_195191425.1">
    <property type="nucleotide sequence ID" value="NZ_JADMUL010000019.1"/>
</dbReference>
<evidence type="ECO:0000313" key="2">
    <source>
        <dbReference type="Proteomes" id="UP001220658"/>
    </source>
</evidence>
<protein>
    <submittedName>
        <fullName evidence="1">Uncharacterized protein</fullName>
    </submittedName>
</protein>
<evidence type="ECO:0000313" key="1">
    <source>
        <dbReference type="EMBL" id="MDC0828361.1"/>
    </source>
</evidence>